<organism evidence="1 2">
    <name type="scientific">Nostoc minutum NIES-26</name>
    <dbReference type="NCBI Taxonomy" id="1844469"/>
    <lineage>
        <taxon>Bacteria</taxon>
        <taxon>Bacillati</taxon>
        <taxon>Cyanobacteriota</taxon>
        <taxon>Cyanophyceae</taxon>
        <taxon>Nostocales</taxon>
        <taxon>Nostocaceae</taxon>
        <taxon>Nostoc</taxon>
    </lineage>
</organism>
<dbReference type="Proteomes" id="UP000252107">
    <property type="component" value="Unassembled WGS sequence"/>
</dbReference>
<dbReference type="SUPFAM" id="SSF52540">
    <property type="entry name" value="P-loop containing nucleoside triphosphate hydrolases"/>
    <property type="match status" value="1"/>
</dbReference>
<protein>
    <submittedName>
        <fullName evidence="1">KAP family P-loop domain-containing protein</fullName>
    </submittedName>
</protein>
<sequence>MATIDQLIKQSLNPFDNNAARNFWEDQEPAPTVDSIHQEALTEIKSVLTQIAQDHQTRTLILYGDAGAGKTHFMGRLKQKLNDQAFFVYIEPFPQSDHIWRHILRHTVDSLINTPAGQTDSQLILWLKSFLSTIRQNLQSEQQSLIDKIKNFFGKTKVDTRGERQSFIEILKKTIGTKGIYNSNEFFGILYDLTNPNLYSLACEWLKGDDLDDEILKELRIKQSIDNEEKALGILGNFSRLSVKTQPIILCFDQLDNIARLPNGLLDVQALFNVNSTIYNGNWEGFLIIISIRTSTWNENYKRVQPADLDRASVKVPLKRITVEEGEALLASRLYKLHHQAYSLPDSPIHPLNTEVLPKVFPSRKASPRQVLTLGKQLFQEYKEWLFRDKQQPKPKWLDGKAPPPPPPVSPDRIQAEFQLLWQQEYKKIQGKIGKISLLAAPDLIQMVQEALEALQVQAIQPRLISGTFAGYSLSYQQPGKREKIGIVWTEDANMKSFFNVMNACQRAIQRNLCQTLYLIRIGSVGNAKLAGYKIYSQIFTGTKHVHVKPNLTSVHYLATYHSLVNSTLAQELIIAGKTITLQKLQSLIREYQILDKCILLQDLGIVSKQKPDDVNGKKDLRPVKDFMLNLVKTQGYMGVPTLISQAVSQFSDVNETETQYLIDLLCQEKKVKIINPKAKLQDQLICLITH</sequence>
<dbReference type="EMBL" id="LXQD01000329">
    <property type="protein sequence ID" value="RCJ21576.1"/>
    <property type="molecule type" value="Genomic_DNA"/>
</dbReference>
<accession>A0A367QBM1</accession>
<name>A0A367QBM1_9NOSO</name>
<dbReference type="Gene3D" id="3.40.50.300">
    <property type="entry name" value="P-loop containing nucleotide triphosphate hydrolases"/>
    <property type="match status" value="1"/>
</dbReference>
<reference evidence="1" key="1">
    <citation type="submission" date="2016-04" db="EMBL/GenBank/DDBJ databases">
        <authorList>
            <person name="Tabuchi Yagui T.R."/>
        </authorList>
    </citation>
    <scope>NUCLEOTIDE SEQUENCE [LARGE SCALE GENOMIC DNA]</scope>
    <source>
        <strain evidence="1">NIES-26</strain>
    </source>
</reference>
<comment type="caution">
    <text evidence="1">The sequence shown here is derived from an EMBL/GenBank/DDBJ whole genome shotgun (WGS) entry which is preliminary data.</text>
</comment>
<evidence type="ECO:0000313" key="1">
    <source>
        <dbReference type="EMBL" id="RCJ21576.1"/>
    </source>
</evidence>
<proteinExistence type="predicted"/>
<keyword evidence="2" id="KW-1185">Reference proteome</keyword>
<evidence type="ECO:0000313" key="2">
    <source>
        <dbReference type="Proteomes" id="UP000252107"/>
    </source>
</evidence>
<dbReference type="InterPro" id="IPR027417">
    <property type="entry name" value="P-loop_NTPase"/>
</dbReference>
<dbReference type="AlphaFoldDB" id="A0A367QBM1"/>
<gene>
    <name evidence="1" type="ORF">A6770_30175</name>
</gene>